<dbReference type="Gene3D" id="4.10.860.120">
    <property type="entry name" value="RNA polymerase II, clamp domain"/>
    <property type="match status" value="1"/>
</dbReference>
<dbReference type="GO" id="GO:0046872">
    <property type="term" value="F:metal ion binding"/>
    <property type="evidence" value="ECO:0007669"/>
    <property type="project" value="UniProtKB-KW"/>
</dbReference>
<dbReference type="EC" id="2.7.7.6" evidence="1"/>
<dbReference type="PANTHER" id="PTHR48446">
    <property type="entry name" value="DNA-DIRECTED RNA POLYMERASE SUBUNIT BETA' N-TERMINAL SECTION"/>
    <property type="match status" value="1"/>
</dbReference>
<evidence type="ECO:0000259" key="9">
    <source>
        <dbReference type="Pfam" id="PF04997"/>
    </source>
</evidence>
<name>A0A834SQQ6_9FABA</name>
<evidence type="ECO:0000256" key="6">
    <source>
        <dbReference type="ARBA" id="ARBA00022833"/>
    </source>
</evidence>
<evidence type="ECO:0000256" key="3">
    <source>
        <dbReference type="ARBA" id="ARBA00022679"/>
    </source>
</evidence>
<dbReference type="InterPro" id="IPR044893">
    <property type="entry name" value="RNA_pol_Rpb1_clamp_domain"/>
</dbReference>
<evidence type="ECO:0000256" key="5">
    <source>
        <dbReference type="ARBA" id="ARBA00022723"/>
    </source>
</evidence>
<evidence type="ECO:0000313" key="11">
    <source>
        <dbReference type="Proteomes" id="UP000634136"/>
    </source>
</evidence>
<feature type="coiled-coil region" evidence="8">
    <location>
        <begin position="318"/>
        <end position="345"/>
    </location>
</feature>
<dbReference type="Proteomes" id="UP000634136">
    <property type="component" value="Unassembled WGS sequence"/>
</dbReference>
<keyword evidence="6" id="KW-0862">Zinc</keyword>
<organism evidence="10 11">
    <name type="scientific">Senna tora</name>
    <dbReference type="NCBI Taxonomy" id="362788"/>
    <lineage>
        <taxon>Eukaryota</taxon>
        <taxon>Viridiplantae</taxon>
        <taxon>Streptophyta</taxon>
        <taxon>Embryophyta</taxon>
        <taxon>Tracheophyta</taxon>
        <taxon>Spermatophyta</taxon>
        <taxon>Magnoliopsida</taxon>
        <taxon>eudicotyledons</taxon>
        <taxon>Gunneridae</taxon>
        <taxon>Pentapetalae</taxon>
        <taxon>rosids</taxon>
        <taxon>fabids</taxon>
        <taxon>Fabales</taxon>
        <taxon>Fabaceae</taxon>
        <taxon>Caesalpinioideae</taxon>
        <taxon>Cassia clade</taxon>
        <taxon>Senna</taxon>
    </lineage>
</organism>
<gene>
    <name evidence="10" type="ORF">G2W53_037693</name>
</gene>
<dbReference type="AlphaFoldDB" id="A0A834SQQ6"/>
<evidence type="ECO:0000313" key="10">
    <source>
        <dbReference type="EMBL" id="KAF7805532.1"/>
    </source>
</evidence>
<dbReference type="PANTHER" id="PTHR48446:SF1">
    <property type="entry name" value="DNA-DIRECTED RNA POLYMERASE SUBUNIT BETA' N-TERMINAL SECTION"/>
    <property type="match status" value="1"/>
</dbReference>
<dbReference type="InterPro" id="IPR015700">
    <property type="entry name" value="RPC1"/>
</dbReference>
<sequence>MYRARAEGITFTKEPYIEDVGPRRIKSMKFTALSDSEISKIAEVQVWKNSYYDQTRKPIEGGLLDPRMGLANASDKSGTCATCHAKYDSCPGHYGYLELALPVYHVGYLGVVLQILKCICKGCARTLIDEDLRKERLKKMRSPKLEHPRKIALAKTLIDRCSAMTSSKAVKCLRCGFINGRVHSFSCAITIGIDLKSNDYVWSDAVKQNSFLTEHHCPVKKAVSMLGIIHDTSKCIDGNLEEFRSAISHTKEAKAPVNLTTHLLDPLRVLFLFKRMPDEDCELLYLADRPEKFILTNIAVPPIAIRPSAMVGGSHSNENEITERLKQIIQANANLRQELQEASGAFKCLV</sequence>
<keyword evidence="4" id="KW-0548">Nucleotidyltransferase</keyword>
<proteinExistence type="predicted"/>
<dbReference type="SUPFAM" id="SSF64484">
    <property type="entry name" value="beta and beta-prime subunits of DNA dependent RNA-polymerase"/>
    <property type="match status" value="1"/>
</dbReference>
<keyword evidence="5" id="KW-0479">Metal-binding</keyword>
<keyword evidence="2 10" id="KW-0240">DNA-directed RNA polymerase</keyword>
<dbReference type="Pfam" id="PF04997">
    <property type="entry name" value="RNA_pol_Rpb1_1"/>
    <property type="match status" value="1"/>
</dbReference>
<keyword evidence="7" id="KW-0804">Transcription</keyword>
<dbReference type="EMBL" id="JAAIUW010000012">
    <property type="protein sequence ID" value="KAF7805532.1"/>
    <property type="molecule type" value="Genomic_DNA"/>
</dbReference>
<evidence type="ECO:0000256" key="4">
    <source>
        <dbReference type="ARBA" id="ARBA00022695"/>
    </source>
</evidence>
<keyword evidence="3" id="KW-0808">Transferase</keyword>
<evidence type="ECO:0000256" key="7">
    <source>
        <dbReference type="ARBA" id="ARBA00023163"/>
    </source>
</evidence>
<accession>A0A834SQQ6</accession>
<feature type="domain" description="RNA polymerase Rpb1" evidence="9">
    <location>
        <begin position="23"/>
        <end position="341"/>
    </location>
</feature>
<dbReference type="InterPro" id="IPR007080">
    <property type="entry name" value="RNA_pol_Rpb1_1"/>
</dbReference>
<evidence type="ECO:0000256" key="2">
    <source>
        <dbReference type="ARBA" id="ARBA00022478"/>
    </source>
</evidence>
<dbReference type="GO" id="GO:0003899">
    <property type="term" value="F:DNA-directed RNA polymerase activity"/>
    <property type="evidence" value="ECO:0007669"/>
    <property type="project" value="UniProtKB-EC"/>
</dbReference>
<keyword evidence="11" id="KW-1185">Reference proteome</keyword>
<dbReference type="GO" id="GO:0000428">
    <property type="term" value="C:DNA-directed RNA polymerase complex"/>
    <property type="evidence" value="ECO:0007669"/>
    <property type="project" value="UniProtKB-KW"/>
</dbReference>
<evidence type="ECO:0000256" key="1">
    <source>
        <dbReference type="ARBA" id="ARBA00012418"/>
    </source>
</evidence>
<evidence type="ECO:0000256" key="8">
    <source>
        <dbReference type="SAM" id="Coils"/>
    </source>
</evidence>
<dbReference type="GO" id="GO:0006351">
    <property type="term" value="P:DNA-templated transcription"/>
    <property type="evidence" value="ECO:0007669"/>
    <property type="project" value="InterPro"/>
</dbReference>
<protein>
    <recommendedName>
        <fullName evidence="1">DNA-directed RNA polymerase</fullName>
        <ecNumber evidence="1">2.7.7.6</ecNumber>
    </recommendedName>
</protein>
<keyword evidence="8" id="KW-0175">Coiled coil</keyword>
<comment type="caution">
    <text evidence="10">The sequence shown here is derived from an EMBL/GenBank/DDBJ whole genome shotgun (WGS) entry which is preliminary data.</text>
</comment>
<dbReference type="OrthoDB" id="270392at2759"/>
<dbReference type="GO" id="GO:0003677">
    <property type="term" value="F:DNA binding"/>
    <property type="evidence" value="ECO:0007669"/>
    <property type="project" value="InterPro"/>
</dbReference>
<reference evidence="10" key="1">
    <citation type="submission" date="2020-09" db="EMBL/GenBank/DDBJ databases">
        <title>Genome-Enabled Discovery of Anthraquinone Biosynthesis in Senna tora.</title>
        <authorList>
            <person name="Kang S.-H."/>
            <person name="Pandey R.P."/>
            <person name="Lee C.-M."/>
            <person name="Sim J.-S."/>
            <person name="Jeong J.-T."/>
            <person name="Choi B.-S."/>
            <person name="Jung M."/>
            <person name="Ginzburg D."/>
            <person name="Zhao K."/>
            <person name="Won S.Y."/>
            <person name="Oh T.-J."/>
            <person name="Yu Y."/>
            <person name="Kim N.-H."/>
            <person name="Lee O.R."/>
            <person name="Lee T.-H."/>
            <person name="Bashyal P."/>
            <person name="Kim T.-S."/>
            <person name="Lee W.-H."/>
            <person name="Kawkins C."/>
            <person name="Kim C.-K."/>
            <person name="Kim J.S."/>
            <person name="Ahn B.O."/>
            <person name="Rhee S.Y."/>
            <person name="Sohng J.K."/>
        </authorList>
    </citation>
    <scope>NUCLEOTIDE SEQUENCE</scope>
    <source>
        <tissue evidence="10">Leaf</tissue>
    </source>
</reference>